<sequence>MANHPILALLAEIAQLTQSQRDLKALIEGLSTAIVSSSSRAAPTAVQLSNLRTFVTQISDEQVILSGQTDDRMERAECLHKDDLRWFGAQVGAAAELLWDTNLELEETVDGLDTLVTTLESLL</sequence>
<reference evidence="1 2" key="1">
    <citation type="submission" date="2019-09" db="EMBL/GenBank/DDBJ databases">
        <title>Draft genome of the ectomycorrhizal ascomycete Sphaerosporella brunnea.</title>
        <authorList>
            <consortium name="DOE Joint Genome Institute"/>
            <person name="Benucci G.M."/>
            <person name="Marozzi G."/>
            <person name="Antonielli L."/>
            <person name="Sanchez S."/>
            <person name="Marco P."/>
            <person name="Wang X."/>
            <person name="Falini L.B."/>
            <person name="Barry K."/>
            <person name="Haridas S."/>
            <person name="Lipzen A."/>
            <person name="Labutti K."/>
            <person name="Grigoriev I.V."/>
            <person name="Murat C."/>
            <person name="Martin F."/>
            <person name="Albertini E."/>
            <person name="Donnini D."/>
            <person name="Bonito G."/>
        </authorList>
    </citation>
    <scope>NUCLEOTIDE SEQUENCE [LARGE SCALE GENOMIC DNA]</scope>
    <source>
        <strain evidence="1 2">Sb_GMNB300</strain>
    </source>
</reference>
<organism evidence="1 2">
    <name type="scientific">Sphaerosporella brunnea</name>
    <dbReference type="NCBI Taxonomy" id="1250544"/>
    <lineage>
        <taxon>Eukaryota</taxon>
        <taxon>Fungi</taxon>
        <taxon>Dikarya</taxon>
        <taxon>Ascomycota</taxon>
        <taxon>Pezizomycotina</taxon>
        <taxon>Pezizomycetes</taxon>
        <taxon>Pezizales</taxon>
        <taxon>Pyronemataceae</taxon>
        <taxon>Sphaerosporella</taxon>
    </lineage>
</organism>
<name>A0A5J5EHJ5_9PEZI</name>
<dbReference type="AlphaFoldDB" id="A0A5J5EHJ5"/>
<dbReference type="InParanoid" id="A0A5J5EHJ5"/>
<protein>
    <submittedName>
        <fullName evidence="1">Uncharacterized protein</fullName>
    </submittedName>
</protein>
<dbReference type="EMBL" id="VXIS01000319">
    <property type="protein sequence ID" value="KAA8894691.1"/>
    <property type="molecule type" value="Genomic_DNA"/>
</dbReference>
<keyword evidence="2" id="KW-1185">Reference proteome</keyword>
<gene>
    <name evidence="1" type="ORF">FN846DRAFT_912609</name>
</gene>
<accession>A0A5J5EHJ5</accession>
<evidence type="ECO:0000313" key="1">
    <source>
        <dbReference type="EMBL" id="KAA8894691.1"/>
    </source>
</evidence>
<proteinExistence type="predicted"/>
<dbReference type="Proteomes" id="UP000326924">
    <property type="component" value="Unassembled WGS sequence"/>
</dbReference>
<comment type="caution">
    <text evidence="1">The sequence shown here is derived from an EMBL/GenBank/DDBJ whole genome shotgun (WGS) entry which is preliminary data.</text>
</comment>
<evidence type="ECO:0000313" key="2">
    <source>
        <dbReference type="Proteomes" id="UP000326924"/>
    </source>
</evidence>